<dbReference type="Proteomes" id="UP000237655">
    <property type="component" value="Chromosome"/>
</dbReference>
<gene>
    <name evidence="1" type="ORF">C6Y53_06450</name>
</gene>
<reference evidence="2" key="1">
    <citation type="submission" date="2018-03" db="EMBL/GenBank/DDBJ databases">
        <title>Genomic analysis of the strain SH-1 isolated from shrimp intestine.</title>
        <authorList>
            <person name="Kim Y.-S."/>
            <person name="Kim S.-E."/>
            <person name="Kim K.-H."/>
        </authorList>
    </citation>
    <scope>NUCLEOTIDE SEQUENCE [LARGE SCALE GENOMIC DNA]</scope>
    <source>
        <strain evidence="2">SH-1</strain>
    </source>
</reference>
<sequence>MQTQFPNSIQAGISLRVEIATPDFPAPDWQARAYLRGPSVIDLVATAEGSAHLFYKGYAETSNWVDGLYDYSIKVFDSTDAFEIERGQTRIAIDKMLVNSTYDARRHEQRVLDAVEAVIEGRATKDQESYTINGRTLTRTPIADLLKLRDHYRVEVARMSRPRARRLLRRQVKVRM</sequence>
<organism evidence="1 2">
    <name type="scientific">Pukyongiella litopenaei</name>
    <dbReference type="NCBI Taxonomy" id="2605946"/>
    <lineage>
        <taxon>Bacteria</taxon>
        <taxon>Pseudomonadati</taxon>
        <taxon>Pseudomonadota</taxon>
        <taxon>Alphaproteobacteria</taxon>
        <taxon>Rhodobacterales</taxon>
        <taxon>Paracoccaceae</taxon>
        <taxon>Pukyongiella</taxon>
    </lineage>
</organism>
<evidence type="ECO:0000313" key="2">
    <source>
        <dbReference type="Proteomes" id="UP000237655"/>
    </source>
</evidence>
<dbReference type="EMBL" id="CP027665">
    <property type="protein sequence ID" value="AVO37384.2"/>
    <property type="molecule type" value="Genomic_DNA"/>
</dbReference>
<evidence type="ECO:0000313" key="1">
    <source>
        <dbReference type="EMBL" id="AVO37384.2"/>
    </source>
</evidence>
<name>A0A2S0MND1_9RHOB</name>
<dbReference type="RefSeq" id="WP_149615472.1">
    <property type="nucleotide sequence ID" value="NZ_CP027665.1"/>
</dbReference>
<accession>A0A2S0MND1</accession>
<protein>
    <submittedName>
        <fullName evidence="1">Uncharacterized protein</fullName>
    </submittedName>
</protein>
<proteinExistence type="predicted"/>
<dbReference type="AlphaFoldDB" id="A0A2S0MND1"/>
<dbReference type="KEGG" id="thas:C6Y53_06450"/>
<keyword evidence="2" id="KW-1185">Reference proteome</keyword>